<comment type="subcellular location">
    <subcellularLocation>
        <location evidence="6">Cell membrane</location>
        <topology evidence="6">Multi-pass membrane protein</topology>
    </subcellularLocation>
    <subcellularLocation>
        <location evidence="1">Membrane</location>
        <topology evidence="1">Multi-pass membrane protein</topology>
    </subcellularLocation>
</comment>
<proteinExistence type="inferred from homology"/>
<keyword evidence="8" id="KW-1185">Reference proteome</keyword>
<dbReference type="PANTHER" id="PTHR12385:SF93">
    <property type="entry name" value="CHOLINE TRANSPORTER-LIKE PROTEIN"/>
    <property type="match status" value="1"/>
</dbReference>
<dbReference type="Proteomes" id="UP000029120">
    <property type="component" value="Chromosome 8"/>
</dbReference>
<evidence type="ECO:0000256" key="1">
    <source>
        <dbReference type="ARBA" id="ARBA00004141"/>
    </source>
</evidence>
<evidence type="ECO:0000256" key="4">
    <source>
        <dbReference type="ARBA" id="ARBA00022989"/>
    </source>
</evidence>
<dbReference type="eggNOG" id="KOG1362">
    <property type="taxonomic scope" value="Eukaryota"/>
</dbReference>
<sequence length="149" mass="16722">MIAAYGKGFVRASQDTWKLFEDVDIVEIIDADITSAICFLIEICNDCVCIIVTAAWTHTVYKPFTTTISLLAFFIGYLMTRISMALPHACVGCYYTCYAKNPDSRFFDKTIKDRLAMIRNGRVVVSATRESTVLLITFSLSLISLFLTT</sequence>
<dbReference type="OrthoDB" id="44736at2759"/>
<evidence type="ECO:0000256" key="5">
    <source>
        <dbReference type="ARBA" id="ARBA00023136"/>
    </source>
</evidence>
<evidence type="ECO:0000256" key="3">
    <source>
        <dbReference type="ARBA" id="ARBA00022692"/>
    </source>
</evidence>
<accession>A0A087G6V0</accession>
<gene>
    <name evidence="7" type="ordered locus">AALP_Aa8g135800</name>
</gene>
<reference evidence="8" key="1">
    <citation type="journal article" date="2015" name="Nat. Plants">
        <title>Genome expansion of Arabis alpina linked with retrotransposition and reduced symmetric DNA methylation.</title>
        <authorList>
            <person name="Willing E.M."/>
            <person name="Rawat V."/>
            <person name="Mandakova T."/>
            <person name="Maumus F."/>
            <person name="James G.V."/>
            <person name="Nordstroem K.J."/>
            <person name="Becker C."/>
            <person name="Warthmann N."/>
            <person name="Chica C."/>
            <person name="Szarzynska B."/>
            <person name="Zytnicki M."/>
            <person name="Albani M.C."/>
            <person name="Kiefer C."/>
            <person name="Bergonzi S."/>
            <person name="Castaings L."/>
            <person name="Mateos J.L."/>
            <person name="Berns M.C."/>
            <person name="Bujdoso N."/>
            <person name="Piofczyk T."/>
            <person name="de Lorenzo L."/>
            <person name="Barrero-Sicilia C."/>
            <person name="Mateos I."/>
            <person name="Piednoel M."/>
            <person name="Hagmann J."/>
            <person name="Chen-Min-Tao R."/>
            <person name="Iglesias-Fernandez R."/>
            <person name="Schuster S.C."/>
            <person name="Alonso-Blanco C."/>
            <person name="Roudier F."/>
            <person name="Carbonero P."/>
            <person name="Paz-Ares J."/>
            <person name="Davis S.J."/>
            <person name="Pecinka A."/>
            <person name="Quesneville H."/>
            <person name="Colot V."/>
            <person name="Lysak M.A."/>
            <person name="Weigel D."/>
            <person name="Coupland G."/>
            <person name="Schneeberger K."/>
        </authorList>
    </citation>
    <scope>NUCLEOTIDE SEQUENCE [LARGE SCALE GENOMIC DNA]</scope>
    <source>
        <strain evidence="8">cv. Pajares</strain>
    </source>
</reference>
<evidence type="ECO:0000313" key="8">
    <source>
        <dbReference type="Proteomes" id="UP000029120"/>
    </source>
</evidence>
<dbReference type="AlphaFoldDB" id="A0A087G6V0"/>
<dbReference type="PANTHER" id="PTHR12385">
    <property type="entry name" value="CHOLINE TRANSPORTER-LIKE (SLC FAMILY 44)"/>
    <property type="match status" value="1"/>
</dbReference>
<dbReference type="InterPro" id="IPR007603">
    <property type="entry name" value="Choline_transptr-like"/>
</dbReference>
<name>A0A087G6V0_ARAAL</name>
<comment type="function">
    <text evidence="6">Choline transporter.</text>
</comment>
<dbReference type="Gramene" id="KFK25602">
    <property type="protein sequence ID" value="KFK25602"/>
    <property type="gene ID" value="AALP_AA8G135800"/>
</dbReference>
<comment type="similarity">
    <text evidence="2 6">Belongs to the CTL (choline transporter-like) family.</text>
</comment>
<protein>
    <recommendedName>
        <fullName evidence="6">Choline transporter-like protein</fullName>
    </recommendedName>
</protein>
<dbReference type="EMBL" id="CM002876">
    <property type="protein sequence ID" value="KFK25602.1"/>
    <property type="molecule type" value="Genomic_DNA"/>
</dbReference>
<keyword evidence="3" id="KW-0812">Transmembrane</keyword>
<organism evidence="7 8">
    <name type="scientific">Arabis alpina</name>
    <name type="common">Alpine rock-cress</name>
    <dbReference type="NCBI Taxonomy" id="50452"/>
    <lineage>
        <taxon>Eukaryota</taxon>
        <taxon>Viridiplantae</taxon>
        <taxon>Streptophyta</taxon>
        <taxon>Embryophyta</taxon>
        <taxon>Tracheophyta</taxon>
        <taxon>Spermatophyta</taxon>
        <taxon>Magnoliopsida</taxon>
        <taxon>eudicotyledons</taxon>
        <taxon>Gunneridae</taxon>
        <taxon>Pentapetalae</taxon>
        <taxon>rosids</taxon>
        <taxon>malvids</taxon>
        <taxon>Brassicales</taxon>
        <taxon>Brassicaceae</taxon>
        <taxon>Arabideae</taxon>
        <taxon>Arabis</taxon>
    </lineage>
</organism>
<keyword evidence="5" id="KW-0472">Membrane</keyword>
<dbReference type="GO" id="GO:0005886">
    <property type="term" value="C:plasma membrane"/>
    <property type="evidence" value="ECO:0007669"/>
    <property type="project" value="UniProtKB-SubCell"/>
</dbReference>
<keyword evidence="4" id="KW-1133">Transmembrane helix</keyword>
<evidence type="ECO:0000313" key="7">
    <source>
        <dbReference type="EMBL" id="KFK25602.1"/>
    </source>
</evidence>
<evidence type="ECO:0000256" key="2">
    <source>
        <dbReference type="ARBA" id="ARBA00007168"/>
    </source>
</evidence>
<dbReference type="GO" id="GO:0022857">
    <property type="term" value="F:transmembrane transporter activity"/>
    <property type="evidence" value="ECO:0007669"/>
    <property type="project" value="UniProtKB-UniRule"/>
</dbReference>
<dbReference type="Pfam" id="PF04515">
    <property type="entry name" value="Choline_transpo"/>
    <property type="match status" value="1"/>
</dbReference>
<evidence type="ECO:0000256" key="6">
    <source>
        <dbReference type="RuleBase" id="RU368066"/>
    </source>
</evidence>